<proteinExistence type="predicted"/>
<dbReference type="Gene3D" id="3.50.50.60">
    <property type="entry name" value="FAD/NAD(P)-binding domain"/>
    <property type="match status" value="2"/>
</dbReference>
<comment type="caution">
    <text evidence="4">The sequence shown here is derived from an EMBL/GenBank/DDBJ whole genome shotgun (WGS) entry which is preliminary data.</text>
</comment>
<accession>A0A849P8D1</accession>
<reference evidence="4 5" key="1">
    <citation type="submission" date="2020-05" db="EMBL/GenBank/DDBJ databases">
        <authorList>
            <person name="Niu N."/>
        </authorList>
    </citation>
    <scope>NUCLEOTIDE SEQUENCE [LARGE SCALE GENOMIC DNA]</scope>
    <source>
        <strain evidence="4 5">3340-03</strain>
    </source>
</reference>
<keyword evidence="5" id="KW-1185">Reference proteome</keyword>
<dbReference type="Pfam" id="PF07992">
    <property type="entry name" value="Pyr_redox_2"/>
    <property type="match status" value="1"/>
</dbReference>
<name>A0A849P8D1_9BURK</name>
<protein>
    <submittedName>
        <fullName evidence="4">NAD(P)/FAD-dependent oxidoreductase</fullName>
    </submittedName>
</protein>
<dbReference type="GO" id="GO:0016491">
    <property type="term" value="F:oxidoreductase activity"/>
    <property type="evidence" value="ECO:0007669"/>
    <property type="project" value="UniProtKB-KW"/>
</dbReference>
<feature type="domain" description="FAD/NAD(P)-binding" evidence="3">
    <location>
        <begin position="6"/>
        <end position="279"/>
    </location>
</feature>
<dbReference type="SUPFAM" id="SSF51905">
    <property type="entry name" value="FAD/NAD(P)-binding domain"/>
    <property type="match status" value="1"/>
</dbReference>
<dbReference type="EMBL" id="JABGBN010000005">
    <property type="protein sequence ID" value="NOL52012.1"/>
    <property type="molecule type" value="Genomic_DNA"/>
</dbReference>
<gene>
    <name evidence="4" type="ORF">HKX39_07535</name>
</gene>
<dbReference type="InterPro" id="IPR050097">
    <property type="entry name" value="Ferredoxin-NADP_redctase_2"/>
</dbReference>
<evidence type="ECO:0000313" key="4">
    <source>
        <dbReference type="EMBL" id="NOL52012.1"/>
    </source>
</evidence>
<sequence>MNATIYDAVIIGAGPAGASCAVWLSLLGFKPVIVDRASEIGGLSALNPFPDPWNVTAPDLTGEEVSVQMKRSLEAARVPVLLNQQVTDIQRVEDIESETPLFRVLFGENHGIIGRNVVIATGVRHKRPVQMPEGKRYPEILLGPGKHVYMHDFVMKRVAVLGGGDNAFENAIYALDRGVKSVDIYARSIRAQQKWLETINPQSLHVGEYVFNPENMTVNGEQYDTIMVFYGYEPQLAGFNHLNLKIKESGHIWTDHDTAQTSISGIYAIGEVANRMHPCVVTSMADGIVAAKAIQHSLEIL</sequence>
<evidence type="ECO:0000256" key="2">
    <source>
        <dbReference type="ARBA" id="ARBA00023002"/>
    </source>
</evidence>
<keyword evidence="2" id="KW-0560">Oxidoreductase</keyword>
<organism evidence="4 5">
    <name type="scientific">Pelistega suis</name>
    <dbReference type="NCBI Taxonomy" id="1631957"/>
    <lineage>
        <taxon>Bacteria</taxon>
        <taxon>Pseudomonadati</taxon>
        <taxon>Pseudomonadota</taxon>
        <taxon>Betaproteobacteria</taxon>
        <taxon>Burkholderiales</taxon>
        <taxon>Alcaligenaceae</taxon>
        <taxon>Pelistega</taxon>
    </lineage>
</organism>
<dbReference type="PRINTS" id="PR00469">
    <property type="entry name" value="PNDRDTASEII"/>
</dbReference>
<evidence type="ECO:0000313" key="5">
    <source>
        <dbReference type="Proteomes" id="UP000537862"/>
    </source>
</evidence>
<dbReference type="InterPro" id="IPR023753">
    <property type="entry name" value="FAD/NAD-binding_dom"/>
</dbReference>
<evidence type="ECO:0000259" key="3">
    <source>
        <dbReference type="Pfam" id="PF07992"/>
    </source>
</evidence>
<dbReference type="RefSeq" id="WP_171680707.1">
    <property type="nucleotide sequence ID" value="NZ_JABGBN010000005.1"/>
</dbReference>
<keyword evidence="1" id="KW-0285">Flavoprotein</keyword>
<dbReference type="Proteomes" id="UP000537862">
    <property type="component" value="Unassembled WGS sequence"/>
</dbReference>
<dbReference type="PRINTS" id="PR00368">
    <property type="entry name" value="FADPNR"/>
</dbReference>
<evidence type="ECO:0000256" key="1">
    <source>
        <dbReference type="ARBA" id="ARBA00022630"/>
    </source>
</evidence>
<dbReference type="AlphaFoldDB" id="A0A849P8D1"/>
<dbReference type="PANTHER" id="PTHR48105">
    <property type="entry name" value="THIOREDOXIN REDUCTASE 1-RELATED-RELATED"/>
    <property type="match status" value="1"/>
</dbReference>
<dbReference type="InterPro" id="IPR036188">
    <property type="entry name" value="FAD/NAD-bd_sf"/>
</dbReference>